<evidence type="ECO:0000313" key="3">
    <source>
        <dbReference type="Proteomes" id="UP000305848"/>
    </source>
</evidence>
<dbReference type="PROSITE" id="PS51257">
    <property type="entry name" value="PROKAR_LIPOPROTEIN"/>
    <property type="match status" value="1"/>
</dbReference>
<protein>
    <recommendedName>
        <fullName evidence="1">NlpE C-terminal OB domain-containing protein</fullName>
    </recommendedName>
</protein>
<evidence type="ECO:0000259" key="1">
    <source>
        <dbReference type="Pfam" id="PF17185"/>
    </source>
</evidence>
<dbReference type="Proteomes" id="UP000305848">
    <property type="component" value="Unassembled WGS sequence"/>
</dbReference>
<accession>A0A4U3KX76</accession>
<keyword evidence="3" id="KW-1185">Reference proteome</keyword>
<dbReference type="Pfam" id="PF17185">
    <property type="entry name" value="NlpE_C"/>
    <property type="match status" value="1"/>
</dbReference>
<dbReference type="Pfam" id="PF04170">
    <property type="entry name" value="NlpE"/>
    <property type="match status" value="1"/>
</dbReference>
<gene>
    <name evidence="2" type="ORF">FC093_14830</name>
</gene>
<dbReference type="AlphaFoldDB" id="A0A4U3KX76"/>
<comment type="caution">
    <text evidence="2">The sequence shown here is derived from an EMBL/GenBank/DDBJ whole genome shotgun (WGS) entry which is preliminary data.</text>
</comment>
<dbReference type="OrthoDB" id="5348860at2"/>
<evidence type="ECO:0000313" key="2">
    <source>
        <dbReference type="EMBL" id="TKK67158.1"/>
    </source>
</evidence>
<dbReference type="InterPro" id="IPR038139">
    <property type="entry name" value="NlpE_C_sf"/>
</dbReference>
<dbReference type="InterPro" id="IPR007298">
    <property type="entry name" value="Cu-R_lipoprotein_NlpE"/>
</dbReference>
<name>A0A4U3KX76_9BACT</name>
<dbReference type="RefSeq" id="WP_137262588.1">
    <property type="nucleotide sequence ID" value="NZ_SZQL01000012.1"/>
</dbReference>
<dbReference type="Gene3D" id="2.40.50.540">
    <property type="match status" value="1"/>
</dbReference>
<dbReference type="InterPro" id="IPR033450">
    <property type="entry name" value="NlpE_C"/>
</dbReference>
<organism evidence="2 3">
    <name type="scientific">Ilyomonas limi</name>
    <dbReference type="NCBI Taxonomy" id="2575867"/>
    <lineage>
        <taxon>Bacteria</taxon>
        <taxon>Pseudomonadati</taxon>
        <taxon>Bacteroidota</taxon>
        <taxon>Chitinophagia</taxon>
        <taxon>Chitinophagales</taxon>
        <taxon>Chitinophagaceae</taxon>
        <taxon>Ilyomonas</taxon>
    </lineage>
</organism>
<sequence>MKHLFVLTCLLFFACNNKKNNNNNNRTANQPTGFGTKNVAGVFYDTLPCADCPGMAAKLYLKPDNSFIMELAYIGKNVVYDLGKWSLTDSILKLTGTEGISQFKILNHATIKLLDNEGRMIYDTTNRRLTLQRNNTPFQPLQPVPVEGIFSADGNTMNILICAMGNNYPVALAPSAMSMKAAYNKAIHKKSEPLYAKLKGHFELRPSLNDTTTKDFFVVEHFMAFVPGQQCK</sequence>
<dbReference type="Gene3D" id="2.40.128.640">
    <property type="match status" value="1"/>
</dbReference>
<reference evidence="2 3" key="1">
    <citation type="submission" date="2019-05" db="EMBL/GenBank/DDBJ databases">
        <title>Panacibacter sp. strain 17mud1-8 Genome sequencing and assembly.</title>
        <authorList>
            <person name="Chhetri G."/>
        </authorList>
    </citation>
    <scope>NUCLEOTIDE SEQUENCE [LARGE SCALE GENOMIC DNA]</scope>
    <source>
        <strain evidence="2 3">17mud1-8</strain>
    </source>
</reference>
<proteinExistence type="predicted"/>
<feature type="domain" description="NlpE C-terminal OB" evidence="1">
    <location>
        <begin position="142"/>
        <end position="232"/>
    </location>
</feature>
<dbReference type="EMBL" id="SZQL01000012">
    <property type="protein sequence ID" value="TKK67158.1"/>
    <property type="molecule type" value="Genomic_DNA"/>
</dbReference>